<proteinExistence type="predicted"/>
<sequence length="316" mass="35082">MSSPLKRILIIGASGNLGSLILHHLSSSPFEFTIIVLSRASSTAQFPAGIQVRRVSDDYPLAELIEAFRDIDAVISSISMAGMHHQYKFIDAAIAAGVRRYFPTEFGLDDLPDWLIELRPMFRIKHDVRDYLVAKQKTAESTKSTEPSASAALEYTLIVCNVFFEMGVLSGFFGLDWSTKTATLIDGGTTKWVATTLDTVAIAVVRALERPEATKNKLLLVQDFRTSQREILDGVEKRTGTKWKVRNVEYGPWLEEAKELVRKGEDLQRALPMLTFATVVTGSEWEGKRPEFANGILDLKPKSFDEALDGALKGVV</sequence>
<feature type="domain" description="NmrA-like" evidence="3">
    <location>
        <begin position="6"/>
        <end position="248"/>
    </location>
</feature>
<dbReference type="Gene3D" id="3.40.50.720">
    <property type="entry name" value="NAD(P)-binding Rossmann-like Domain"/>
    <property type="match status" value="1"/>
</dbReference>
<dbReference type="GO" id="GO:0016491">
    <property type="term" value="F:oxidoreductase activity"/>
    <property type="evidence" value="ECO:0007669"/>
    <property type="project" value="UniProtKB-KW"/>
</dbReference>
<evidence type="ECO:0000259" key="3">
    <source>
        <dbReference type="Pfam" id="PF05368"/>
    </source>
</evidence>
<dbReference type="InterPro" id="IPR008030">
    <property type="entry name" value="NmrA-like"/>
</dbReference>
<reference evidence="4" key="1">
    <citation type="submission" date="2023-01" db="EMBL/GenBank/DDBJ databases">
        <title>Exophiala dermititidis isolated from Cystic Fibrosis Patient.</title>
        <authorList>
            <person name="Kurbessoian T."/>
            <person name="Crocker A."/>
            <person name="Murante D."/>
            <person name="Hogan D.A."/>
            <person name="Stajich J.E."/>
        </authorList>
    </citation>
    <scope>NUCLEOTIDE SEQUENCE</scope>
    <source>
        <strain evidence="4">Ex8</strain>
    </source>
</reference>
<dbReference type="Proteomes" id="UP001161757">
    <property type="component" value="Unassembled WGS sequence"/>
</dbReference>
<comment type="caution">
    <text evidence="4">The sequence shown here is derived from an EMBL/GenBank/DDBJ whole genome shotgun (WGS) entry which is preliminary data.</text>
</comment>
<evidence type="ECO:0000256" key="2">
    <source>
        <dbReference type="ARBA" id="ARBA00023002"/>
    </source>
</evidence>
<dbReference type="PANTHER" id="PTHR47706">
    <property type="entry name" value="NMRA-LIKE FAMILY PROTEIN"/>
    <property type="match status" value="1"/>
</dbReference>
<accession>A0AAN6EUY9</accession>
<gene>
    <name evidence="4" type="ORF">HRR80_004031</name>
</gene>
<dbReference type="CDD" id="cd05259">
    <property type="entry name" value="PCBER_SDR_a"/>
    <property type="match status" value="1"/>
</dbReference>
<keyword evidence="1" id="KW-0521">NADP</keyword>
<dbReference type="PANTHER" id="PTHR47706:SF9">
    <property type="entry name" value="NMRA-LIKE DOMAIN-CONTAINING PROTEIN-RELATED"/>
    <property type="match status" value="1"/>
</dbReference>
<dbReference type="InterPro" id="IPR036291">
    <property type="entry name" value="NAD(P)-bd_dom_sf"/>
</dbReference>
<evidence type="ECO:0000313" key="4">
    <source>
        <dbReference type="EMBL" id="KAJ8992136.1"/>
    </source>
</evidence>
<dbReference type="InterPro" id="IPR045312">
    <property type="entry name" value="PCBER-like"/>
</dbReference>
<name>A0AAN6EUY9_EXODE</name>
<organism evidence="4 5">
    <name type="scientific">Exophiala dermatitidis</name>
    <name type="common">Black yeast-like fungus</name>
    <name type="synonym">Wangiella dermatitidis</name>
    <dbReference type="NCBI Taxonomy" id="5970"/>
    <lineage>
        <taxon>Eukaryota</taxon>
        <taxon>Fungi</taxon>
        <taxon>Dikarya</taxon>
        <taxon>Ascomycota</taxon>
        <taxon>Pezizomycotina</taxon>
        <taxon>Eurotiomycetes</taxon>
        <taxon>Chaetothyriomycetidae</taxon>
        <taxon>Chaetothyriales</taxon>
        <taxon>Herpotrichiellaceae</taxon>
        <taxon>Exophiala</taxon>
    </lineage>
</organism>
<dbReference type="SUPFAM" id="SSF51735">
    <property type="entry name" value="NAD(P)-binding Rossmann-fold domains"/>
    <property type="match status" value="1"/>
</dbReference>
<dbReference type="AlphaFoldDB" id="A0AAN6EUY9"/>
<protein>
    <recommendedName>
        <fullName evidence="3">NmrA-like domain-containing protein</fullName>
    </recommendedName>
</protein>
<dbReference type="InterPro" id="IPR051609">
    <property type="entry name" value="NmrA/Isoflavone_reductase-like"/>
</dbReference>
<dbReference type="Gene3D" id="3.90.25.10">
    <property type="entry name" value="UDP-galactose 4-epimerase, domain 1"/>
    <property type="match status" value="1"/>
</dbReference>
<dbReference type="EMBL" id="JAJGCB010000006">
    <property type="protein sequence ID" value="KAJ8992136.1"/>
    <property type="molecule type" value="Genomic_DNA"/>
</dbReference>
<evidence type="ECO:0000256" key="1">
    <source>
        <dbReference type="ARBA" id="ARBA00022857"/>
    </source>
</evidence>
<dbReference type="Pfam" id="PF05368">
    <property type="entry name" value="NmrA"/>
    <property type="match status" value="1"/>
</dbReference>
<keyword evidence="2" id="KW-0560">Oxidoreductase</keyword>
<evidence type="ECO:0000313" key="5">
    <source>
        <dbReference type="Proteomes" id="UP001161757"/>
    </source>
</evidence>